<proteinExistence type="predicted"/>
<keyword evidence="4 5" id="KW-0472">Membrane</keyword>
<evidence type="ECO:0000256" key="5">
    <source>
        <dbReference type="SAM" id="Phobius"/>
    </source>
</evidence>
<keyword evidence="2 5" id="KW-0812">Transmembrane</keyword>
<feature type="transmembrane region" description="Helical" evidence="5">
    <location>
        <begin position="36"/>
        <end position="58"/>
    </location>
</feature>
<feature type="transmembrane region" description="Helical" evidence="5">
    <location>
        <begin position="160"/>
        <end position="180"/>
    </location>
</feature>
<dbReference type="PANTHER" id="PTHR37955:SF1">
    <property type="entry name" value="DEP DOMAIN-CONTAINING PROTEIN"/>
    <property type="match status" value="1"/>
</dbReference>
<evidence type="ECO:0000256" key="4">
    <source>
        <dbReference type="ARBA" id="ARBA00023136"/>
    </source>
</evidence>
<feature type="transmembrane region" description="Helical" evidence="5">
    <location>
        <begin position="187"/>
        <end position="210"/>
    </location>
</feature>
<evidence type="ECO:0000313" key="7">
    <source>
        <dbReference type="Proteomes" id="UP000487649"/>
    </source>
</evidence>
<evidence type="ECO:0000256" key="3">
    <source>
        <dbReference type="ARBA" id="ARBA00022989"/>
    </source>
</evidence>
<name>A0A9X4XFE6_9FIRM</name>
<evidence type="ECO:0000256" key="1">
    <source>
        <dbReference type="ARBA" id="ARBA00004141"/>
    </source>
</evidence>
<reference evidence="6 7" key="1">
    <citation type="journal article" date="2019" name="Nat. Med.">
        <title>A library of human gut bacterial isolates paired with longitudinal multiomics data enables mechanistic microbiome research.</title>
        <authorList>
            <person name="Poyet M."/>
            <person name="Groussin M."/>
            <person name="Gibbons S.M."/>
            <person name="Avila-Pacheco J."/>
            <person name="Jiang X."/>
            <person name="Kearney S.M."/>
            <person name="Perrotta A.R."/>
            <person name="Berdy B."/>
            <person name="Zhao S."/>
            <person name="Lieberman T.D."/>
            <person name="Swanson P.K."/>
            <person name="Smith M."/>
            <person name="Roesemann S."/>
            <person name="Alexander J.E."/>
            <person name="Rich S.A."/>
            <person name="Livny J."/>
            <person name="Vlamakis H."/>
            <person name="Clish C."/>
            <person name="Bullock K."/>
            <person name="Deik A."/>
            <person name="Scott J."/>
            <person name="Pierce K.A."/>
            <person name="Xavier R.J."/>
            <person name="Alm E.J."/>
        </authorList>
    </citation>
    <scope>NUCLEOTIDE SEQUENCE [LARGE SCALE GENOMIC DNA]</scope>
    <source>
        <strain evidence="6 7">BIOML-A198</strain>
    </source>
</reference>
<feature type="transmembrane region" description="Helical" evidence="5">
    <location>
        <begin position="289"/>
        <end position="308"/>
    </location>
</feature>
<dbReference type="Pfam" id="PF03595">
    <property type="entry name" value="SLAC1"/>
    <property type="match status" value="1"/>
</dbReference>
<dbReference type="RefSeq" id="WP_006783538.1">
    <property type="nucleotide sequence ID" value="NZ_JAQMIP010000005.1"/>
</dbReference>
<comment type="caution">
    <text evidence="6">The sequence shown here is derived from an EMBL/GenBank/DDBJ whole genome shotgun (WGS) entry which is preliminary data.</text>
</comment>
<dbReference type="InterPro" id="IPR004695">
    <property type="entry name" value="SLAC1/Mae1/Ssu1/TehA"/>
</dbReference>
<feature type="transmembrane region" description="Helical" evidence="5">
    <location>
        <begin position="70"/>
        <end position="91"/>
    </location>
</feature>
<dbReference type="GO" id="GO:0046583">
    <property type="term" value="F:monoatomic cation efflux transmembrane transporter activity"/>
    <property type="evidence" value="ECO:0007669"/>
    <property type="project" value="TreeGrafter"/>
</dbReference>
<protein>
    <submittedName>
        <fullName evidence="6">Transporter</fullName>
    </submittedName>
</protein>
<evidence type="ECO:0000256" key="2">
    <source>
        <dbReference type="ARBA" id="ARBA00022692"/>
    </source>
</evidence>
<dbReference type="GO" id="GO:0005886">
    <property type="term" value="C:plasma membrane"/>
    <property type="evidence" value="ECO:0007669"/>
    <property type="project" value="TreeGrafter"/>
</dbReference>
<dbReference type="PANTHER" id="PTHR37955">
    <property type="entry name" value="TELLURITE RESISTANCE PROTEIN TEHA"/>
    <property type="match status" value="1"/>
</dbReference>
<evidence type="ECO:0000313" key="6">
    <source>
        <dbReference type="EMBL" id="MTK21590.1"/>
    </source>
</evidence>
<gene>
    <name evidence="6" type="ORF">GMA92_09165</name>
</gene>
<feature type="transmembrane region" description="Helical" evidence="5">
    <location>
        <begin position="248"/>
        <end position="269"/>
    </location>
</feature>
<feature type="transmembrane region" description="Helical" evidence="5">
    <location>
        <begin position="130"/>
        <end position="148"/>
    </location>
</feature>
<dbReference type="InterPro" id="IPR052951">
    <property type="entry name" value="Tellurite_res_ion_channel"/>
</dbReference>
<dbReference type="InterPro" id="IPR038665">
    <property type="entry name" value="Voltage-dep_anion_channel_sf"/>
</dbReference>
<keyword evidence="3 5" id="KW-1133">Transmembrane helix</keyword>
<accession>A0A9X4XFE6</accession>
<dbReference type="EMBL" id="WMQE01000019">
    <property type="protein sequence ID" value="MTK21590.1"/>
    <property type="molecule type" value="Genomic_DNA"/>
</dbReference>
<dbReference type="AlphaFoldDB" id="A0A9X4XFE6"/>
<organism evidence="6 7">
    <name type="scientific">Turicibacter sanguinis</name>
    <dbReference type="NCBI Taxonomy" id="154288"/>
    <lineage>
        <taxon>Bacteria</taxon>
        <taxon>Bacillati</taxon>
        <taxon>Bacillota</taxon>
        <taxon>Erysipelotrichia</taxon>
        <taxon>Erysipelotrichales</taxon>
        <taxon>Turicibacteraceae</taxon>
        <taxon>Turicibacter</taxon>
    </lineage>
</organism>
<dbReference type="CDD" id="cd09325">
    <property type="entry name" value="TDT_C4-dicarb_trans"/>
    <property type="match status" value="1"/>
</dbReference>
<feature type="transmembrane region" description="Helical" evidence="5">
    <location>
        <begin position="97"/>
        <end position="118"/>
    </location>
</feature>
<sequence length="313" mass="34895">MKNLISKIANLPVGVIATCVGMATLSNVYLTLGYTGIRHVSMMIAAVIWIAAFIKITVHFKTFKQEYQNVVPASLYATFTMLTMILGSYIFSYQQTIGKAIWLTGVCLHILHILIFTYRNVIKGVKKETFIPSWFVTYNGLLVSTVVGTTMNEPMLSKCIVFYGITVFIIIIPFMIIRMIKRPIPDALYHTSAILLAPSSLCLVSYLNVIPNPNAVVVYCLYAAVFATLIFILISIPKFFKPAFHPGFAGLTFPLAIGVVASMKMSNFLMAQGMETLGAFIKEVSGIQIYMTTAIIAFVFYNFVRLFVKSYQK</sequence>
<feature type="transmembrane region" description="Helical" evidence="5">
    <location>
        <begin position="216"/>
        <end position="236"/>
    </location>
</feature>
<dbReference type="Gene3D" id="1.50.10.150">
    <property type="entry name" value="Voltage-dependent anion channel"/>
    <property type="match status" value="1"/>
</dbReference>
<feature type="transmembrane region" description="Helical" evidence="5">
    <location>
        <begin position="12"/>
        <end position="30"/>
    </location>
</feature>
<comment type="subcellular location">
    <subcellularLocation>
        <location evidence="1">Membrane</location>
        <topology evidence="1">Multi-pass membrane protein</topology>
    </subcellularLocation>
</comment>
<dbReference type="Proteomes" id="UP000487649">
    <property type="component" value="Unassembled WGS sequence"/>
</dbReference>